<dbReference type="Pfam" id="PF14825">
    <property type="entry name" value="CFAP77"/>
    <property type="match status" value="1"/>
</dbReference>
<reference evidence="1" key="1">
    <citation type="journal article" date="2023" name="PLoS Negl. Trop. Dis.">
        <title>A genome sequence for Biomphalaria pfeifferi, the major vector snail for the human-infecting parasite Schistosoma mansoni.</title>
        <authorList>
            <person name="Bu L."/>
            <person name="Lu L."/>
            <person name="Laidemitt M.R."/>
            <person name="Zhang S.M."/>
            <person name="Mutuku M."/>
            <person name="Mkoji G."/>
            <person name="Steinauer M."/>
            <person name="Loker E.S."/>
        </authorList>
    </citation>
    <scope>NUCLEOTIDE SEQUENCE</scope>
    <source>
        <strain evidence="1">KasaAsao</strain>
    </source>
</reference>
<dbReference type="PANTHER" id="PTHR28617:SF1">
    <property type="entry name" value="CILIA- AND FLAGELLA-ASSOCIATED PROTEIN 77"/>
    <property type="match status" value="1"/>
</dbReference>
<keyword evidence="1" id="KW-0282">Flagellum</keyword>
<keyword evidence="2" id="KW-1185">Reference proteome</keyword>
<dbReference type="EMBL" id="JASAOG010000186">
    <property type="protein sequence ID" value="KAK0045115.1"/>
    <property type="molecule type" value="Genomic_DNA"/>
</dbReference>
<dbReference type="AlphaFoldDB" id="A0AAD8AZ49"/>
<gene>
    <name evidence="1" type="ORF">Bpfe_025498</name>
</gene>
<evidence type="ECO:0000313" key="1">
    <source>
        <dbReference type="EMBL" id="KAK0045115.1"/>
    </source>
</evidence>
<evidence type="ECO:0000313" key="2">
    <source>
        <dbReference type="Proteomes" id="UP001233172"/>
    </source>
</evidence>
<dbReference type="PANTHER" id="PTHR28617">
    <property type="entry name" value="CILIA- AND FLAGELLA-ASSOCIATED PROTEIN 77"/>
    <property type="match status" value="1"/>
</dbReference>
<dbReference type="Proteomes" id="UP001233172">
    <property type="component" value="Unassembled WGS sequence"/>
</dbReference>
<comment type="caution">
    <text evidence="1">The sequence shown here is derived from an EMBL/GenBank/DDBJ whole genome shotgun (WGS) entry which is preliminary data.</text>
</comment>
<proteinExistence type="predicted"/>
<sequence>MEVTKQKRAEMSIKNMDPLSRDATCTSGEFPTRAFKRNMIACQCVFWLHINGSNIDFKWVIRILRMAAQVEGPFSYTATGVLGDQRNSMLQNELHLRDKVGHIKSRGYQLPMQSFVYGLPNEKREYSAADALASWKLSHYSLNSDPALRGWTGNYLPKGGASKTKAASERDFMTMNKAAVADGLVTTEETNDYRATHDIRRSPWNRKELSGKMRSRRLPPTMVFGIPSRPSTPIYEVIEHKYQDQWMKERQNLLSNKRAEEVKRRVMSAPVAGRSNGIVYETRASLLRTYQNPVDPAPLWQLPRFTKSAKAQIQSFRTNTDKSASFNYLKTDRVGRQGDFGIGIYEKPKN</sequence>
<keyword evidence="1" id="KW-0969">Cilium</keyword>
<keyword evidence="1" id="KW-0966">Cell projection</keyword>
<accession>A0AAD8AZ49</accession>
<name>A0AAD8AZ49_BIOPF</name>
<reference evidence="1" key="2">
    <citation type="submission" date="2023-04" db="EMBL/GenBank/DDBJ databases">
        <authorList>
            <person name="Bu L."/>
            <person name="Lu L."/>
            <person name="Laidemitt M.R."/>
            <person name="Zhang S.M."/>
            <person name="Mutuku M."/>
            <person name="Mkoji G."/>
            <person name="Steinauer M."/>
            <person name="Loker E.S."/>
        </authorList>
    </citation>
    <scope>NUCLEOTIDE SEQUENCE</scope>
    <source>
        <strain evidence="1">KasaAsao</strain>
        <tissue evidence="1">Whole Snail</tissue>
    </source>
</reference>
<dbReference type="InterPro" id="IPR029147">
    <property type="entry name" value="CFAP77"/>
</dbReference>
<protein>
    <submittedName>
        <fullName evidence="1">Cilia- and flagella-associated protein 77 isoform X1</fullName>
    </submittedName>
</protein>
<organism evidence="1 2">
    <name type="scientific">Biomphalaria pfeifferi</name>
    <name type="common">Bloodfluke planorb</name>
    <name type="synonym">Freshwater snail</name>
    <dbReference type="NCBI Taxonomy" id="112525"/>
    <lineage>
        <taxon>Eukaryota</taxon>
        <taxon>Metazoa</taxon>
        <taxon>Spiralia</taxon>
        <taxon>Lophotrochozoa</taxon>
        <taxon>Mollusca</taxon>
        <taxon>Gastropoda</taxon>
        <taxon>Heterobranchia</taxon>
        <taxon>Euthyneura</taxon>
        <taxon>Panpulmonata</taxon>
        <taxon>Hygrophila</taxon>
        <taxon>Lymnaeoidea</taxon>
        <taxon>Planorbidae</taxon>
        <taxon>Biomphalaria</taxon>
    </lineage>
</organism>